<dbReference type="PANTHER" id="PTHR22461:SF2">
    <property type="entry name" value="SERINE-RICH COILED-COIL DOMAIN-CONTAINING PROTEIN 2"/>
    <property type="match status" value="1"/>
</dbReference>
<dbReference type="GO" id="GO:0015630">
    <property type="term" value="C:microtubule cytoskeleton"/>
    <property type="evidence" value="ECO:0007669"/>
    <property type="project" value="TreeGrafter"/>
</dbReference>
<name>A0A4W6DR04_LATCA</name>
<dbReference type="STRING" id="8187.ENSLCAP00010027949"/>
<keyword evidence="5" id="KW-1185">Reference proteome</keyword>
<feature type="compositionally biased region" description="Polar residues" evidence="3">
    <location>
        <begin position="167"/>
        <end position="181"/>
    </location>
</feature>
<feature type="compositionally biased region" description="Polar residues" evidence="3">
    <location>
        <begin position="260"/>
        <end position="276"/>
    </location>
</feature>
<feature type="compositionally biased region" description="Polar residues" evidence="3">
    <location>
        <begin position="465"/>
        <end position="475"/>
    </location>
</feature>
<feature type="region of interest" description="Disordered" evidence="3">
    <location>
        <begin position="851"/>
        <end position="1038"/>
    </location>
</feature>
<feature type="compositionally biased region" description="Low complexity" evidence="3">
    <location>
        <begin position="376"/>
        <end position="394"/>
    </location>
</feature>
<feature type="compositionally biased region" description="Polar residues" evidence="3">
    <location>
        <begin position="976"/>
        <end position="989"/>
    </location>
</feature>
<feature type="compositionally biased region" description="Low complexity" evidence="3">
    <location>
        <begin position="184"/>
        <end position="196"/>
    </location>
</feature>
<reference evidence="4" key="3">
    <citation type="submission" date="2025-09" db="UniProtKB">
        <authorList>
            <consortium name="Ensembl"/>
        </authorList>
    </citation>
    <scope>IDENTIFICATION</scope>
</reference>
<comment type="similarity">
    <text evidence="1">Belongs to the CCSER family.</text>
</comment>
<sequence>MSAPPLVDPPAMPTMVSRLPKFGLRPKSATAPSGAQMGPTANTGTFTSTAVTSTRLTNGFYHHPGPAGVNGSLTAPPSSVKQNGFIRVPTSFTMKLRKENGTMEDGGVDEEGELRRGKDGNVGQNRSGNNIHQYYSQRPHGSPVVSQRDAKKTTTSSAGKGRGFGQPVTSTSMPLPQSSPRTLPGSKSGSHGSKPSQTASGLTNGTKQTLNGLPGSKPRSGTNGYLRRPQNFPRPSSSRPGSGPGSRSGSPLQKKAAASRSYSSDSLGSAPSVQLTESDRFRSRSLTQVRQQPSPTLTPSSTSSSSLPRSPTVTRSYSINRAAERGLKELTASSAQPPSRGSLTKSPVTSQSPEGGGRGGGVKVQSAVASGRSGVSIPSLLPPSALKKPLLTSLGPPAKPSGISYKLSRPSLIKQSRPLRVTPTNVSGGDPEVNQGLTGQRNSVEIPSTTENSPESTPEAPETEGLSTEPVSQAEVSIVGETLEDMSLSSTSSLDRNDTSQEYMDDFDNLGNGGVGIMLLSSKNDEDDSGLDQSCARFDDDKSAINGVTKATGLCFLDDGMDWAAMRLSGERGEHRLTQLSRRRRSSQPDYHDQGGSSLDLSPSDSCGSGGTYMWDEEGLEPLGGAITTVSINTNSNTTHHIGSFDSDLNSIDILNNLDSCDLEDDDLMLDADFAEDASLHSDGDGMSHMAQWRRRQLCWGTQDVHNDNESDFQCYNLTEDPGNKRTDTTKDRDLILDLCPSRSPCLSPLTPGLGLDVEELAEDCSAVRSQLEFLQRLLLQEEDVDDDTLTTDTLSPEANDSSHSSDSQVQALLQEVQQLREELRSRDRTIAQLTLQLTVPTATGRCRCQEMTGKMDRHTQTTVTERESVASQTPWREHTSQILHSSSQEVQKPLMDRVPKPPPTQAPPPANPRSEIPADKLLDSPDTNTADSKTEEREADGKGSTKEEKGETKERRGAFTRSLKLPQPSKLRHFLSQTSRPDSSSACTFTAALPPKMRAPRQLSMPHDPESDDASGVKLKTLAFTSGSSRLPKPKSH</sequence>
<feature type="compositionally biased region" description="Polar residues" evidence="3">
    <location>
        <begin position="870"/>
        <end position="891"/>
    </location>
</feature>
<feature type="compositionally biased region" description="Pro residues" evidence="3">
    <location>
        <begin position="901"/>
        <end position="912"/>
    </location>
</feature>
<evidence type="ECO:0008006" key="6">
    <source>
        <dbReference type="Google" id="ProtNLM"/>
    </source>
</evidence>
<dbReference type="PANTHER" id="PTHR22461">
    <property type="entry name" value="SERINE-RICH COILED-COIL DOMAIN-CONTAINING PROTEIN 2-RELATED"/>
    <property type="match status" value="1"/>
</dbReference>
<feature type="compositionally biased region" description="Basic and acidic residues" evidence="3">
    <location>
        <begin position="854"/>
        <end position="869"/>
    </location>
</feature>
<evidence type="ECO:0000256" key="2">
    <source>
        <dbReference type="ARBA" id="ARBA00023054"/>
    </source>
</evidence>
<feature type="compositionally biased region" description="Polar residues" evidence="3">
    <location>
        <begin position="122"/>
        <end position="136"/>
    </location>
</feature>
<feature type="compositionally biased region" description="Polar residues" evidence="3">
    <location>
        <begin position="331"/>
        <end position="353"/>
    </location>
</feature>
<dbReference type="Ensembl" id="ENSLCAT00010028558.1">
    <property type="protein sequence ID" value="ENSLCAP00010027949.1"/>
    <property type="gene ID" value="ENSLCAG00010013142.1"/>
</dbReference>
<dbReference type="Proteomes" id="UP000314980">
    <property type="component" value="Unassembled WGS sequence"/>
</dbReference>
<proteinExistence type="inferred from homology"/>
<evidence type="ECO:0000256" key="1">
    <source>
        <dbReference type="ARBA" id="ARBA00010949"/>
    </source>
</evidence>
<keyword evidence="2" id="KW-0175">Coiled coil</keyword>
<feature type="compositionally biased region" description="Low complexity" evidence="3">
    <location>
        <begin position="233"/>
        <end position="251"/>
    </location>
</feature>
<dbReference type="AlphaFoldDB" id="A0A4W6DR04"/>
<reference evidence="5" key="1">
    <citation type="submission" date="2015-09" db="EMBL/GenBank/DDBJ databases">
        <authorList>
            <person name="Sai Rama Sridatta P."/>
        </authorList>
    </citation>
    <scope>NUCLEOTIDE SEQUENCE [LARGE SCALE GENOMIC DNA]</scope>
</reference>
<dbReference type="GO" id="GO:0008017">
    <property type="term" value="F:microtubule binding"/>
    <property type="evidence" value="ECO:0007669"/>
    <property type="project" value="TreeGrafter"/>
</dbReference>
<dbReference type="InterPro" id="IPR029627">
    <property type="entry name" value="CCSER"/>
</dbReference>
<organism evidence="4 5">
    <name type="scientific">Lates calcarifer</name>
    <name type="common">Barramundi</name>
    <name type="synonym">Holocentrus calcarifer</name>
    <dbReference type="NCBI Taxonomy" id="8187"/>
    <lineage>
        <taxon>Eukaryota</taxon>
        <taxon>Metazoa</taxon>
        <taxon>Chordata</taxon>
        <taxon>Craniata</taxon>
        <taxon>Vertebrata</taxon>
        <taxon>Euteleostomi</taxon>
        <taxon>Actinopterygii</taxon>
        <taxon>Neopterygii</taxon>
        <taxon>Teleostei</taxon>
        <taxon>Neoteleostei</taxon>
        <taxon>Acanthomorphata</taxon>
        <taxon>Carangaria</taxon>
        <taxon>Carangaria incertae sedis</taxon>
        <taxon>Centropomidae</taxon>
        <taxon>Lates</taxon>
    </lineage>
</organism>
<feature type="region of interest" description="Disordered" evidence="3">
    <location>
        <begin position="96"/>
        <end position="510"/>
    </location>
</feature>
<feature type="compositionally biased region" description="Low complexity" evidence="3">
    <location>
        <begin position="595"/>
        <end position="607"/>
    </location>
</feature>
<feature type="region of interest" description="Disordered" evidence="3">
    <location>
        <begin position="575"/>
        <end position="615"/>
    </location>
</feature>
<dbReference type="InParanoid" id="A0A4W6DR04"/>
<feature type="region of interest" description="Disordered" evidence="3">
    <location>
        <begin position="787"/>
        <end position="810"/>
    </location>
</feature>
<evidence type="ECO:0000313" key="5">
    <source>
        <dbReference type="Proteomes" id="UP000314980"/>
    </source>
</evidence>
<accession>A0A4W6DR04</accession>
<evidence type="ECO:0000313" key="4">
    <source>
        <dbReference type="Ensembl" id="ENSLCAP00010027949.1"/>
    </source>
</evidence>
<dbReference type="GO" id="GO:0001578">
    <property type="term" value="P:microtubule bundle formation"/>
    <property type="evidence" value="ECO:0007669"/>
    <property type="project" value="TreeGrafter"/>
</dbReference>
<dbReference type="GeneTree" id="ENSGT00940000153912"/>
<feature type="compositionally biased region" description="Low complexity" evidence="3">
    <location>
        <begin position="293"/>
        <end position="316"/>
    </location>
</feature>
<feature type="compositionally biased region" description="Polar residues" evidence="3">
    <location>
        <begin position="797"/>
        <end position="807"/>
    </location>
</feature>
<evidence type="ECO:0000256" key="3">
    <source>
        <dbReference type="SAM" id="MobiDB-lite"/>
    </source>
</evidence>
<feature type="compositionally biased region" description="Low complexity" evidence="3">
    <location>
        <begin position="445"/>
        <end position="464"/>
    </location>
</feature>
<reference evidence="4" key="2">
    <citation type="submission" date="2025-08" db="UniProtKB">
        <authorList>
            <consortium name="Ensembl"/>
        </authorList>
    </citation>
    <scope>IDENTIFICATION</scope>
</reference>
<feature type="compositionally biased region" description="Basic and acidic residues" evidence="3">
    <location>
        <begin position="933"/>
        <end position="958"/>
    </location>
</feature>
<feature type="compositionally biased region" description="Polar residues" evidence="3">
    <location>
        <begin position="197"/>
        <end position="211"/>
    </location>
</feature>
<protein>
    <recommendedName>
        <fullName evidence="6">Coiled-coil serine-rich protein 2a</fullName>
    </recommendedName>
</protein>